<accession>A0A6S7B6M6</accession>
<feature type="transmembrane region" description="Helical" evidence="2">
    <location>
        <begin position="140"/>
        <end position="165"/>
    </location>
</feature>
<keyword evidence="2" id="KW-0472">Membrane</keyword>
<sequence>MALIFSHVLAFAVAAAAVGLGDFALFGQRRINIGLLQRAATGVIRALIALWLTGLCVIWIDTRFDASVLLHASKLLAKLTVSTAVTLNGFALHRLAFPRLRKVQNDPDRAALLATVLGVFSATSWLFAAFLGVANAIAPLLGYLGFMSLYLVALCAATTLGVAVIRPQLARRMGREGHSRVTAGPIEPTGTGKAHAAR</sequence>
<feature type="transmembrane region" description="Helical" evidence="2">
    <location>
        <begin position="109"/>
        <end position="134"/>
    </location>
</feature>
<proteinExistence type="predicted"/>
<name>A0A6S7B6M6_9BURK</name>
<evidence type="ECO:0000313" key="3">
    <source>
        <dbReference type="EMBL" id="CAB3789747.1"/>
    </source>
</evidence>
<feature type="transmembrane region" description="Helical" evidence="2">
    <location>
        <begin position="6"/>
        <end position="27"/>
    </location>
</feature>
<evidence type="ECO:0000256" key="2">
    <source>
        <dbReference type="SAM" id="Phobius"/>
    </source>
</evidence>
<evidence type="ECO:0000256" key="1">
    <source>
        <dbReference type="SAM" id="MobiDB-lite"/>
    </source>
</evidence>
<keyword evidence="4" id="KW-1185">Reference proteome</keyword>
<dbReference type="AlphaFoldDB" id="A0A6S7B6M6"/>
<feature type="region of interest" description="Disordered" evidence="1">
    <location>
        <begin position="175"/>
        <end position="198"/>
    </location>
</feature>
<evidence type="ECO:0000313" key="4">
    <source>
        <dbReference type="Proteomes" id="UP000494365"/>
    </source>
</evidence>
<protein>
    <submittedName>
        <fullName evidence="3">Uncharacterized protein</fullName>
    </submittedName>
</protein>
<reference evidence="3 4" key="1">
    <citation type="submission" date="2020-04" db="EMBL/GenBank/DDBJ databases">
        <authorList>
            <person name="De Canck E."/>
        </authorList>
    </citation>
    <scope>NUCLEOTIDE SEQUENCE [LARGE SCALE GENOMIC DNA]</scope>
    <source>
        <strain evidence="3 4">LMG 28614</strain>
    </source>
</reference>
<organism evidence="3 4">
    <name type="scientific">Paraburkholderia ultramafica</name>
    <dbReference type="NCBI Taxonomy" id="1544867"/>
    <lineage>
        <taxon>Bacteria</taxon>
        <taxon>Pseudomonadati</taxon>
        <taxon>Pseudomonadota</taxon>
        <taxon>Betaproteobacteria</taxon>
        <taxon>Burkholderiales</taxon>
        <taxon>Burkholderiaceae</taxon>
        <taxon>Paraburkholderia</taxon>
    </lineage>
</organism>
<keyword evidence="2" id="KW-1133">Transmembrane helix</keyword>
<feature type="transmembrane region" description="Helical" evidence="2">
    <location>
        <begin position="39"/>
        <end position="60"/>
    </location>
</feature>
<dbReference type="Proteomes" id="UP000494365">
    <property type="component" value="Unassembled WGS sequence"/>
</dbReference>
<feature type="transmembrane region" description="Helical" evidence="2">
    <location>
        <begin position="75"/>
        <end position="97"/>
    </location>
</feature>
<gene>
    <name evidence="3" type="ORF">LMG28614_02986</name>
</gene>
<dbReference type="EMBL" id="CADIKK010000012">
    <property type="protein sequence ID" value="CAB3789747.1"/>
    <property type="molecule type" value="Genomic_DNA"/>
</dbReference>
<keyword evidence="2" id="KW-0812">Transmembrane</keyword>